<dbReference type="Proteomes" id="UP000253918">
    <property type="component" value="Unassembled WGS sequence"/>
</dbReference>
<evidence type="ECO:0000256" key="6">
    <source>
        <dbReference type="ARBA" id="ARBA00023049"/>
    </source>
</evidence>
<sequence>MRLGLISAGALAAAALAAALPAQDQRSALADARARSRAAARRSAALEAEAAQEKDAARAARTRQAALAARIVQAEADIRAGEARLALVGRMLGTQRERLEGAQGPIVRLVAALQSLAGRPALAAVVQPGSVDDLVHVRAVLSTALPVMRARTAALRQELARAHVLEGQARLATRALAESRGRLDGERLAQVQAEAGHRLRAAALGRTALFESDRAIALGERARDLVDAAEEAEDAAATGAELASLPGPLPRPGETAAAVRWPRNAAPYRLPVAGELRTGLGEVSEAGVRARGLTLAVTPGARVSAPAAGRVAYAASYRSYGRVVILDHGDGWSTLITGLAETTVRAGRQVAQGAPLGRAGWGEAPRITVELRRRGRPVDIAALVG</sequence>
<proteinExistence type="predicted"/>
<keyword evidence="8" id="KW-0732">Signal</keyword>
<evidence type="ECO:0000313" key="10">
    <source>
        <dbReference type="EMBL" id="RDE04764.1"/>
    </source>
</evidence>
<comment type="caution">
    <text evidence="10">The sequence shown here is derived from an EMBL/GenBank/DDBJ whole genome shotgun (WGS) entry which is preliminary data.</text>
</comment>
<reference evidence="10 11" key="1">
    <citation type="submission" date="2018-07" db="EMBL/GenBank/DDBJ databases">
        <title>a novel species of Sphingomonas isolated from the rhizosphere soil of Araceae plant.</title>
        <authorList>
            <person name="Zhiyong W."/>
            <person name="Qinglan Z."/>
            <person name="Zhiwei F."/>
            <person name="Ding X."/>
            <person name="Gejiao W."/>
            <person name="Shixue Z."/>
        </authorList>
    </citation>
    <scope>NUCLEOTIDE SEQUENCE [LARGE SCALE GENOMIC DNA]</scope>
    <source>
        <strain evidence="10 11">WZY 27</strain>
    </source>
</reference>
<dbReference type="InterPro" id="IPR011055">
    <property type="entry name" value="Dup_hybrid_motif"/>
</dbReference>
<dbReference type="SUPFAM" id="SSF51261">
    <property type="entry name" value="Duplicated hybrid motif"/>
    <property type="match status" value="1"/>
</dbReference>
<evidence type="ECO:0000256" key="3">
    <source>
        <dbReference type="ARBA" id="ARBA00022723"/>
    </source>
</evidence>
<dbReference type="InterPro" id="IPR050570">
    <property type="entry name" value="Cell_wall_metabolism_enzyme"/>
</dbReference>
<dbReference type="EMBL" id="QQNB01000003">
    <property type="protein sequence ID" value="RDE04764.1"/>
    <property type="molecule type" value="Genomic_DNA"/>
</dbReference>
<feature type="domain" description="M23ase beta-sheet core" evidence="9">
    <location>
        <begin position="291"/>
        <end position="379"/>
    </location>
</feature>
<accession>A0A369VQV7</accession>
<evidence type="ECO:0000256" key="8">
    <source>
        <dbReference type="SAM" id="SignalP"/>
    </source>
</evidence>
<organism evidence="10 11">
    <name type="scientific">Sphingomonas aracearum</name>
    <dbReference type="NCBI Taxonomy" id="2283317"/>
    <lineage>
        <taxon>Bacteria</taxon>
        <taxon>Pseudomonadati</taxon>
        <taxon>Pseudomonadota</taxon>
        <taxon>Alphaproteobacteria</taxon>
        <taxon>Sphingomonadales</taxon>
        <taxon>Sphingomonadaceae</taxon>
        <taxon>Sphingomonas</taxon>
    </lineage>
</organism>
<evidence type="ECO:0000313" key="11">
    <source>
        <dbReference type="Proteomes" id="UP000253918"/>
    </source>
</evidence>
<keyword evidence="3" id="KW-0479">Metal-binding</keyword>
<keyword evidence="2" id="KW-0645">Protease</keyword>
<dbReference type="GO" id="GO:0046872">
    <property type="term" value="F:metal ion binding"/>
    <property type="evidence" value="ECO:0007669"/>
    <property type="project" value="UniProtKB-KW"/>
</dbReference>
<feature type="signal peptide" evidence="8">
    <location>
        <begin position="1"/>
        <end position="17"/>
    </location>
</feature>
<dbReference type="OrthoDB" id="9809144at2"/>
<gene>
    <name evidence="10" type="ORF">DVW87_14380</name>
</gene>
<keyword evidence="4" id="KW-0378">Hydrolase</keyword>
<keyword evidence="6" id="KW-0482">Metalloprotease</keyword>
<keyword evidence="7" id="KW-0175">Coiled coil</keyword>
<dbReference type="PANTHER" id="PTHR21666">
    <property type="entry name" value="PEPTIDASE-RELATED"/>
    <property type="match status" value="1"/>
</dbReference>
<keyword evidence="11" id="KW-1185">Reference proteome</keyword>
<keyword evidence="5" id="KW-0862">Zinc</keyword>
<comment type="cofactor">
    <cofactor evidence="1">
        <name>Zn(2+)</name>
        <dbReference type="ChEBI" id="CHEBI:29105"/>
    </cofactor>
</comment>
<feature type="coiled-coil region" evidence="7">
    <location>
        <begin position="29"/>
        <end position="63"/>
    </location>
</feature>
<dbReference type="Gene3D" id="2.70.70.10">
    <property type="entry name" value="Glucose Permease (Domain IIA)"/>
    <property type="match status" value="1"/>
</dbReference>
<name>A0A369VQV7_9SPHN</name>
<evidence type="ECO:0000256" key="7">
    <source>
        <dbReference type="SAM" id="Coils"/>
    </source>
</evidence>
<evidence type="ECO:0000256" key="5">
    <source>
        <dbReference type="ARBA" id="ARBA00022833"/>
    </source>
</evidence>
<protein>
    <submittedName>
        <fullName evidence="10">Metalloendopeptidase</fullName>
    </submittedName>
</protein>
<dbReference type="CDD" id="cd12797">
    <property type="entry name" value="M23_peptidase"/>
    <property type="match status" value="1"/>
</dbReference>
<dbReference type="RefSeq" id="WP_114688501.1">
    <property type="nucleotide sequence ID" value="NZ_QQNB01000003.1"/>
</dbReference>
<dbReference type="InterPro" id="IPR016047">
    <property type="entry name" value="M23ase_b-sheet_dom"/>
</dbReference>
<dbReference type="Pfam" id="PF01551">
    <property type="entry name" value="Peptidase_M23"/>
    <property type="match status" value="1"/>
</dbReference>
<evidence type="ECO:0000256" key="1">
    <source>
        <dbReference type="ARBA" id="ARBA00001947"/>
    </source>
</evidence>
<dbReference type="GO" id="GO:0006508">
    <property type="term" value="P:proteolysis"/>
    <property type="evidence" value="ECO:0007669"/>
    <property type="project" value="UniProtKB-KW"/>
</dbReference>
<evidence type="ECO:0000256" key="2">
    <source>
        <dbReference type="ARBA" id="ARBA00022670"/>
    </source>
</evidence>
<feature type="chain" id="PRO_5016977236" evidence="8">
    <location>
        <begin position="18"/>
        <end position="385"/>
    </location>
</feature>
<dbReference type="PANTHER" id="PTHR21666:SF288">
    <property type="entry name" value="CELL DIVISION PROTEIN YTFB"/>
    <property type="match status" value="1"/>
</dbReference>
<evidence type="ECO:0000259" key="9">
    <source>
        <dbReference type="Pfam" id="PF01551"/>
    </source>
</evidence>
<dbReference type="AlphaFoldDB" id="A0A369VQV7"/>
<dbReference type="GO" id="GO:0004222">
    <property type="term" value="F:metalloendopeptidase activity"/>
    <property type="evidence" value="ECO:0007669"/>
    <property type="project" value="TreeGrafter"/>
</dbReference>
<evidence type="ECO:0000256" key="4">
    <source>
        <dbReference type="ARBA" id="ARBA00022801"/>
    </source>
</evidence>